<dbReference type="InterPro" id="IPR007593">
    <property type="entry name" value="CD225/Dispanin_fam"/>
</dbReference>
<proteinExistence type="predicted"/>
<reference evidence="6 7" key="1">
    <citation type="submission" date="2017-01" db="EMBL/GenBank/DDBJ databases">
        <title>Complete genome of Lacinutrix venerupis DOK2-8 isolated from seawater in Dokdo.</title>
        <authorList>
            <person name="Chi W.-J."/>
            <person name="Kim J.H."/>
        </authorList>
    </citation>
    <scope>NUCLEOTIDE SEQUENCE [LARGE SCALE GENOMIC DNA]</scope>
    <source>
        <strain evidence="6 7">DOK2-8</strain>
    </source>
</reference>
<dbReference type="PANTHER" id="PTHR14948:SF25">
    <property type="entry name" value="DUF4190 DOMAIN-CONTAINING PROTEIN"/>
    <property type="match status" value="1"/>
</dbReference>
<keyword evidence="2 5" id="KW-0812">Transmembrane</keyword>
<dbReference type="KEGG" id="lvn:BWR22_07590"/>
<organism evidence="6 7">
    <name type="scientific">Lacinutrix venerupis</name>
    <dbReference type="NCBI Taxonomy" id="1486034"/>
    <lineage>
        <taxon>Bacteria</taxon>
        <taxon>Pseudomonadati</taxon>
        <taxon>Bacteroidota</taxon>
        <taxon>Flavobacteriia</taxon>
        <taxon>Flavobacteriales</taxon>
        <taxon>Flavobacteriaceae</taxon>
        <taxon>Lacinutrix</taxon>
    </lineage>
</organism>
<keyword evidence="4 5" id="KW-0472">Membrane</keyword>
<evidence type="ECO:0000256" key="1">
    <source>
        <dbReference type="ARBA" id="ARBA00004370"/>
    </source>
</evidence>
<feature type="transmembrane region" description="Helical" evidence="5">
    <location>
        <begin position="24"/>
        <end position="45"/>
    </location>
</feature>
<evidence type="ECO:0008006" key="8">
    <source>
        <dbReference type="Google" id="ProtNLM"/>
    </source>
</evidence>
<evidence type="ECO:0000256" key="4">
    <source>
        <dbReference type="ARBA" id="ARBA00023136"/>
    </source>
</evidence>
<evidence type="ECO:0000313" key="6">
    <source>
        <dbReference type="EMBL" id="APY00181.1"/>
    </source>
</evidence>
<evidence type="ECO:0000313" key="7">
    <source>
        <dbReference type="Proteomes" id="UP000187506"/>
    </source>
</evidence>
<keyword evidence="7" id="KW-1185">Reference proteome</keyword>
<dbReference type="InterPro" id="IPR051423">
    <property type="entry name" value="CD225/Dispanin"/>
</dbReference>
<evidence type="ECO:0000256" key="2">
    <source>
        <dbReference type="ARBA" id="ARBA00022692"/>
    </source>
</evidence>
<keyword evidence="3 5" id="KW-1133">Transmembrane helix</keyword>
<name>A0AAC9LK76_9FLAO</name>
<comment type="subcellular location">
    <subcellularLocation>
        <location evidence="1">Membrane</location>
    </subcellularLocation>
</comment>
<sequence length="101" mass="10838">MDQRLQNQKNYSEHMPPPRPSNHLVLAILCTVACCMPLGIVSIVYSTKVDSAYNAGDYALAESSSKKAKNWGIAGISSGFIVVIIYILFMVVFAAAGALDA</sequence>
<dbReference type="AlphaFoldDB" id="A0AAC9LK76"/>
<accession>A0AAC9LK76</accession>
<feature type="transmembrane region" description="Helical" evidence="5">
    <location>
        <begin position="71"/>
        <end position="99"/>
    </location>
</feature>
<gene>
    <name evidence="6" type="ORF">BWR22_07590</name>
</gene>
<dbReference type="PANTHER" id="PTHR14948">
    <property type="entry name" value="NG5"/>
    <property type="match status" value="1"/>
</dbReference>
<evidence type="ECO:0000256" key="5">
    <source>
        <dbReference type="SAM" id="Phobius"/>
    </source>
</evidence>
<protein>
    <recommendedName>
        <fullName evidence="8">Interferon-induced transmembrane protein</fullName>
    </recommendedName>
</protein>
<dbReference type="RefSeq" id="WP_076733088.1">
    <property type="nucleotide sequence ID" value="NZ_CP019352.1"/>
</dbReference>
<dbReference type="Proteomes" id="UP000187506">
    <property type="component" value="Chromosome"/>
</dbReference>
<dbReference type="Pfam" id="PF04505">
    <property type="entry name" value="CD225"/>
    <property type="match status" value="1"/>
</dbReference>
<evidence type="ECO:0000256" key="3">
    <source>
        <dbReference type="ARBA" id="ARBA00022989"/>
    </source>
</evidence>
<dbReference type="EMBL" id="CP019352">
    <property type="protein sequence ID" value="APY00181.1"/>
    <property type="molecule type" value="Genomic_DNA"/>
</dbReference>
<dbReference type="GO" id="GO:0016020">
    <property type="term" value="C:membrane"/>
    <property type="evidence" value="ECO:0007669"/>
    <property type="project" value="UniProtKB-SubCell"/>
</dbReference>